<dbReference type="EMBL" id="CNFU01001062">
    <property type="protein sequence ID" value="CKS96348.1"/>
    <property type="molecule type" value="Genomic_DNA"/>
</dbReference>
<feature type="region of interest" description="Disordered" evidence="1">
    <location>
        <begin position="56"/>
        <end position="78"/>
    </location>
</feature>
<dbReference type="EMBL" id="CNGE01001380">
    <property type="protein sequence ID" value="CKU08171.1"/>
    <property type="molecule type" value="Genomic_DNA"/>
</dbReference>
<protein>
    <submittedName>
        <fullName evidence="4">Uncharacterized protein</fullName>
    </submittedName>
</protein>
<proteinExistence type="predicted"/>
<name>A0A0T9CTS1_MYCTX</name>
<evidence type="ECO:0000313" key="2">
    <source>
        <dbReference type="EMBL" id="CKS96348.1"/>
    </source>
</evidence>
<evidence type="ECO:0000313" key="4">
    <source>
        <dbReference type="EMBL" id="COX37165.1"/>
    </source>
</evidence>
<evidence type="ECO:0000313" key="3">
    <source>
        <dbReference type="EMBL" id="CKU08171.1"/>
    </source>
</evidence>
<evidence type="ECO:0000313" key="7">
    <source>
        <dbReference type="Proteomes" id="UP000049023"/>
    </source>
</evidence>
<evidence type="ECO:0000256" key="1">
    <source>
        <dbReference type="SAM" id="MobiDB-lite"/>
    </source>
</evidence>
<evidence type="ECO:0000313" key="5">
    <source>
        <dbReference type="Proteomes" id="UP000038802"/>
    </source>
</evidence>
<reference evidence="5 6" key="2">
    <citation type="submission" date="2015-03" db="EMBL/GenBank/DDBJ databases">
        <authorList>
            <consortium name="Pathogen Informatics"/>
        </authorList>
    </citation>
    <scope>NUCLEOTIDE SEQUENCE [LARGE SCALE GENOMIC DNA]</scope>
    <source>
        <strain evidence="3 6">Bir 172</strain>
        <strain evidence="2 7">Bir 187</strain>
        <strain evidence="5">K00500041</strain>
    </source>
</reference>
<feature type="compositionally biased region" description="Polar residues" evidence="1">
    <location>
        <begin position="67"/>
        <end position="78"/>
    </location>
</feature>
<dbReference type="Proteomes" id="UP000049023">
    <property type="component" value="Unassembled WGS sequence"/>
</dbReference>
<sequence>MTTPPAPVVAKKTAATPTPVQGTAALHTTSAAAVADIAAISRCRSWPARCRISGDSEFPRMAPMQNAGYNSPAAQVRP</sequence>
<dbReference type="EMBL" id="CSAE01001179">
    <property type="protein sequence ID" value="COX37165.1"/>
    <property type="molecule type" value="Genomic_DNA"/>
</dbReference>
<dbReference type="Proteomes" id="UP000038802">
    <property type="component" value="Unassembled WGS sequence"/>
</dbReference>
<dbReference type="Proteomes" id="UP000048948">
    <property type="component" value="Unassembled WGS sequence"/>
</dbReference>
<gene>
    <name evidence="4" type="ORF">ERS007703_05141</name>
    <name evidence="3" type="ORF">ERS027646_04463</name>
    <name evidence="2" type="ORF">ERS027661_03757</name>
</gene>
<evidence type="ECO:0000313" key="6">
    <source>
        <dbReference type="Proteomes" id="UP000048948"/>
    </source>
</evidence>
<accession>A0A0T9CTS1</accession>
<dbReference type="AlphaFoldDB" id="A0A0T9CTS1"/>
<reference evidence="4" key="1">
    <citation type="submission" date="2015-03" db="EMBL/GenBank/DDBJ databases">
        <authorList>
            <person name="Murphy D."/>
        </authorList>
    </citation>
    <scope>NUCLEOTIDE SEQUENCE [LARGE SCALE GENOMIC DNA]</scope>
    <source>
        <strain evidence="4">K00500041</strain>
    </source>
</reference>
<organism evidence="4 5">
    <name type="scientific">Mycobacterium tuberculosis</name>
    <dbReference type="NCBI Taxonomy" id="1773"/>
    <lineage>
        <taxon>Bacteria</taxon>
        <taxon>Bacillati</taxon>
        <taxon>Actinomycetota</taxon>
        <taxon>Actinomycetes</taxon>
        <taxon>Mycobacteriales</taxon>
        <taxon>Mycobacteriaceae</taxon>
        <taxon>Mycobacterium</taxon>
        <taxon>Mycobacterium tuberculosis complex</taxon>
    </lineage>
</organism>